<reference evidence="1" key="1">
    <citation type="submission" date="2021-01" db="EMBL/GenBank/DDBJ databases">
        <title>Genome seq and assembly of Tabrizicola sp. KVB23.</title>
        <authorList>
            <person name="Chhetri G."/>
        </authorList>
    </citation>
    <scope>NUCLEOTIDE SEQUENCE</scope>
    <source>
        <strain evidence="1">KVB23</strain>
    </source>
</reference>
<comment type="caution">
    <text evidence="1">The sequence shown here is derived from an EMBL/GenBank/DDBJ whole genome shotgun (WGS) entry which is preliminary data.</text>
</comment>
<protein>
    <recommendedName>
        <fullName evidence="3">AAA+ family ATPase</fullName>
    </recommendedName>
</protein>
<evidence type="ECO:0000313" key="2">
    <source>
        <dbReference type="Proteomes" id="UP000619033"/>
    </source>
</evidence>
<proteinExistence type="predicted"/>
<name>A0A8J7MQB8_9RHOB</name>
<keyword evidence="2" id="KW-1185">Reference proteome</keyword>
<accession>A0A8J7MQB8</accession>
<dbReference type="Proteomes" id="UP000619033">
    <property type="component" value="Unassembled WGS sequence"/>
</dbReference>
<dbReference type="EMBL" id="JAESVP010000001">
    <property type="protein sequence ID" value="MBL4926513.1"/>
    <property type="molecule type" value="Genomic_DNA"/>
</dbReference>
<sequence length="118" mass="13105">MRYFILALTLAATPLAAQDAPKDEGPSLMEQGARLFLRGLMSEMEPALTDMQGALEEIGPKLAELKPQIDQLIAMVDDVRNYHMPEKLPNGDILIRRKTPEELEKEKAAPVAPPEIEL</sequence>
<dbReference type="AlphaFoldDB" id="A0A8J7MQB8"/>
<evidence type="ECO:0008006" key="3">
    <source>
        <dbReference type="Google" id="ProtNLM"/>
    </source>
</evidence>
<organism evidence="1 2">
    <name type="scientific">Fuscibacter oryzae</name>
    <dbReference type="NCBI Taxonomy" id="2803939"/>
    <lineage>
        <taxon>Bacteria</taxon>
        <taxon>Pseudomonadati</taxon>
        <taxon>Pseudomonadota</taxon>
        <taxon>Alphaproteobacteria</taxon>
        <taxon>Rhodobacterales</taxon>
        <taxon>Paracoccaceae</taxon>
        <taxon>Fuscibacter</taxon>
    </lineage>
</organism>
<gene>
    <name evidence="1" type="ORF">JI744_00210</name>
</gene>
<evidence type="ECO:0000313" key="1">
    <source>
        <dbReference type="EMBL" id="MBL4926513.1"/>
    </source>
</evidence>
<dbReference type="RefSeq" id="WP_202657056.1">
    <property type="nucleotide sequence ID" value="NZ_JAESVP010000001.1"/>
</dbReference>